<keyword evidence="2" id="KW-1185">Reference proteome</keyword>
<dbReference type="RefSeq" id="WP_121199425.1">
    <property type="nucleotide sequence ID" value="NZ_RBKU01000001.1"/>
</dbReference>
<comment type="caution">
    <text evidence="1">The sequence shown here is derived from an EMBL/GenBank/DDBJ whole genome shotgun (WGS) entry which is preliminary data.</text>
</comment>
<name>A0A495J5J2_9SPHI</name>
<reference evidence="1 2" key="1">
    <citation type="submission" date="2018-10" db="EMBL/GenBank/DDBJ databases">
        <title>Genomic Encyclopedia of Archaeal and Bacterial Type Strains, Phase II (KMG-II): from individual species to whole genera.</title>
        <authorList>
            <person name="Goeker M."/>
        </authorList>
    </citation>
    <scope>NUCLEOTIDE SEQUENCE [LARGE SCALE GENOMIC DNA]</scope>
    <source>
        <strain evidence="1 2">DSM 18602</strain>
    </source>
</reference>
<protein>
    <submittedName>
        <fullName evidence="1">Uncharacterized protein</fullName>
    </submittedName>
</protein>
<proteinExistence type="predicted"/>
<accession>A0A495J5J2</accession>
<gene>
    <name evidence="1" type="ORF">BDD43_4207</name>
</gene>
<dbReference type="Proteomes" id="UP000268007">
    <property type="component" value="Unassembled WGS sequence"/>
</dbReference>
<evidence type="ECO:0000313" key="1">
    <source>
        <dbReference type="EMBL" id="RKR83991.1"/>
    </source>
</evidence>
<evidence type="ECO:0000313" key="2">
    <source>
        <dbReference type="Proteomes" id="UP000268007"/>
    </source>
</evidence>
<dbReference type="AlphaFoldDB" id="A0A495J5J2"/>
<organism evidence="1 2">
    <name type="scientific">Mucilaginibacter gracilis</name>
    <dbReference type="NCBI Taxonomy" id="423350"/>
    <lineage>
        <taxon>Bacteria</taxon>
        <taxon>Pseudomonadati</taxon>
        <taxon>Bacteroidota</taxon>
        <taxon>Sphingobacteriia</taxon>
        <taxon>Sphingobacteriales</taxon>
        <taxon>Sphingobacteriaceae</taxon>
        <taxon>Mucilaginibacter</taxon>
    </lineage>
</organism>
<dbReference type="EMBL" id="RBKU01000001">
    <property type="protein sequence ID" value="RKR83991.1"/>
    <property type="molecule type" value="Genomic_DNA"/>
</dbReference>
<sequence length="101" mass="11484">MGASNTLERLGNILQAIHIHKEDANIRLASQAHNIVFLKNDPIVPDQYKNAFAELIEKIERAQLFYDKIAIYRFPNMHKSTAAKYIAMLMSVHSIVAYDLG</sequence>